<dbReference type="Proteomes" id="UP001050691">
    <property type="component" value="Unassembled WGS sequence"/>
</dbReference>
<gene>
    <name evidence="1" type="ORF">Clacol_008665</name>
</gene>
<name>A0AAV5AIC1_9AGAM</name>
<organism evidence="1 2">
    <name type="scientific">Clathrus columnatus</name>
    <dbReference type="NCBI Taxonomy" id="1419009"/>
    <lineage>
        <taxon>Eukaryota</taxon>
        <taxon>Fungi</taxon>
        <taxon>Dikarya</taxon>
        <taxon>Basidiomycota</taxon>
        <taxon>Agaricomycotina</taxon>
        <taxon>Agaricomycetes</taxon>
        <taxon>Phallomycetidae</taxon>
        <taxon>Phallales</taxon>
        <taxon>Clathraceae</taxon>
        <taxon>Clathrus</taxon>
    </lineage>
</organism>
<reference evidence="1" key="1">
    <citation type="submission" date="2021-10" db="EMBL/GenBank/DDBJ databases">
        <title>De novo Genome Assembly of Clathrus columnatus (Basidiomycota, Fungi) Using Illumina and Nanopore Sequence Data.</title>
        <authorList>
            <person name="Ogiso-Tanaka E."/>
            <person name="Itagaki H."/>
            <person name="Hosoya T."/>
            <person name="Hosaka K."/>
        </authorList>
    </citation>
    <scope>NUCLEOTIDE SEQUENCE</scope>
    <source>
        <strain evidence="1">MO-923</strain>
    </source>
</reference>
<dbReference type="AlphaFoldDB" id="A0AAV5AIC1"/>
<proteinExistence type="predicted"/>
<keyword evidence="2" id="KW-1185">Reference proteome</keyword>
<evidence type="ECO:0000313" key="2">
    <source>
        <dbReference type="Proteomes" id="UP001050691"/>
    </source>
</evidence>
<dbReference type="EMBL" id="BPWL01000009">
    <property type="protein sequence ID" value="GJJ14401.1"/>
    <property type="molecule type" value="Genomic_DNA"/>
</dbReference>
<protein>
    <submittedName>
        <fullName evidence="1">Uncharacterized protein</fullName>
    </submittedName>
</protein>
<sequence length="164" mass="18081">MRVINELGLNIQGMSKTAKGLIRAENHDVYSKFKLECSFGNQTNDIWTFNVNSDIALPKFWSFGADKSPIRRNLIVTYDNPLQFSGFDRFYGSIGDGKIYVRTDKGVTLKGPIAGGPIEGQTFTGAGTWLKGEDVESTARIGADGDPGFSVINWIKDVLKNCFC</sequence>
<accession>A0AAV5AIC1</accession>
<evidence type="ECO:0000313" key="1">
    <source>
        <dbReference type="EMBL" id="GJJ14401.1"/>
    </source>
</evidence>
<comment type="caution">
    <text evidence="1">The sequence shown here is derived from an EMBL/GenBank/DDBJ whole genome shotgun (WGS) entry which is preliminary data.</text>
</comment>